<dbReference type="EMBL" id="BARS01059527">
    <property type="protein sequence ID" value="GAG45972.1"/>
    <property type="molecule type" value="Genomic_DNA"/>
</dbReference>
<keyword evidence="1" id="KW-1133">Transmembrane helix</keyword>
<gene>
    <name evidence="2" type="ORF">S01H1_86156</name>
</gene>
<feature type="transmembrane region" description="Helical" evidence="1">
    <location>
        <begin position="6"/>
        <end position="29"/>
    </location>
</feature>
<feature type="non-terminal residue" evidence="2">
    <location>
        <position position="30"/>
    </location>
</feature>
<keyword evidence="1" id="KW-0812">Transmembrane</keyword>
<proteinExistence type="predicted"/>
<keyword evidence="1" id="KW-0472">Membrane</keyword>
<dbReference type="AlphaFoldDB" id="X0YFJ8"/>
<name>X0YFJ8_9ZZZZ</name>
<accession>X0YFJ8</accession>
<organism evidence="2">
    <name type="scientific">marine sediment metagenome</name>
    <dbReference type="NCBI Taxonomy" id="412755"/>
    <lineage>
        <taxon>unclassified sequences</taxon>
        <taxon>metagenomes</taxon>
        <taxon>ecological metagenomes</taxon>
    </lineage>
</organism>
<reference evidence="2" key="1">
    <citation type="journal article" date="2014" name="Front. Microbiol.">
        <title>High frequency of phylogenetically diverse reductive dehalogenase-homologous genes in deep subseafloor sedimentary metagenomes.</title>
        <authorList>
            <person name="Kawai M."/>
            <person name="Futagami T."/>
            <person name="Toyoda A."/>
            <person name="Takaki Y."/>
            <person name="Nishi S."/>
            <person name="Hori S."/>
            <person name="Arai W."/>
            <person name="Tsubouchi T."/>
            <person name="Morono Y."/>
            <person name="Uchiyama I."/>
            <person name="Ito T."/>
            <person name="Fujiyama A."/>
            <person name="Inagaki F."/>
            <person name="Takami H."/>
        </authorList>
    </citation>
    <scope>NUCLEOTIDE SEQUENCE</scope>
    <source>
        <strain evidence="2">Expedition CK06-06</strain>
    </source>
</reference>
<evidence type="ECO:0000256" key="1">
    <source>
        <dbReference type="SAM" id="Phobius"/>
    </source>
</evidence>
<protein>
    <submittedName>
        <fullName evidence="2">Uncharacterized protein</fullName>
    </submittedName>
</protein>
<sequence length="30" mass="3361">MFVPALGMLGPIFGLGIIVWFIWLGIVMLR</sequence>
<comment type="caution">
    <text evidence="2">The sequence shown here is derived from an EMBL/GenBank/DDBJ whole genome shotgun (WGS) entry which is preliminary data.</text>
</comment>
<evidence type="ECO:0000313" key="2">
    <source>
        <dbReference type="EMBL" id="GAG45972.1"/>
    </source>
</evidence>